<evidence type="ECO:0000256" key="9">
    <source>
        <dbReference type="ARBA" id="ARBA00023136"/>
    </source>
</evidence>
<dbReference type="InParanoid" id="B4JC00"/>
<dbReference type="PROSITE" id="PS01187">
    <property type="entry name" value="EGF_CA"/>
    <property type="match status" value="1"/>
</dbReference>
<dbReference type="Pfam" id="PF24973">
    <property type="entry name" value="EGF_LMN_ATRN"/>
    <property type="match status" value="2"/>
</dbReference>
<feature type="domain" description="EGF-like" evidence="19">
    <location>
        <begin position="1505"/>
        <end position="1538"/>
    </location>
</feature>
<dbReference type="PANTHER" id="PTHR46376">
    <property type="entry name" value="LEUCINE-ZIPPER-LIKE TRANSCRIPTIONAL REGULATOR 1"/>
    <property type="match status" value="1"/>
</dbReference>
<dbReference type="FunFam" id="2.120.10.80:FF:000112">
    <property type="entry name" value="Uncharacterized protein, isoform B"/>
    <property type="match status" value="1"/>
</dbReference>
<feature type="disulfide bond" evidence="14">
    <location>
        <begin position="2384"/>
        <end position="2398"/>
    </location>
</feature>
<feature type="disulfide bond" evidence="14">
    <location>
        <begin position="1361"/>
        <end position="1375"/>
    </location>
</feature>
<dbReference type="GO" id="GO:0048731">
    <property type="term" value="P:system development"/>
    <property type="evidence" value="ECO:0007669"/>
    <property type="project" value="UniProtKB-ARBA"/>
</dbReference>
<dbReference type="SMART" id="SM00181">
    <property type="entry name" value="EGF"/>
    <property type="match status" value="13"/>
</dbReference>
<evidence type="ECO:0000259" key="20">
    <source>
        <dbReference type="PROSITE" id="PS50027"/>
    </source>
</evidence>
<evidence type="ECO:0000259" key="19">
    <source>
        <dbReference type="PROSITE" id="PS50026"/>
    </source>
</evidence>
<dbReference type="PROSITE" id="PS50027">
    <property type="entry name" value="EGF_LAM_2"/>
    <property type="match status" value="2"/>
</dbReference>
<keyword evidence="11" id="KW-0325">Glycoprotein</keyword>
<evidence type="ECO:0000256" key="10">
    <source>
        <dbReference type="ARBA" id="ARBA00023157"/>
    </source>
</evidence>
<evidence type="ECO:0000256" key="12">
    <source>
        <dbReference type="ARBA" id="ARBA00023292"/>
    </source>
</evidence>
<dbReference type="PROSITE" id="PS00022">
    <property type="entry name" value="EGF_1"/>
    <property type="match status" value="2"/>
</dbReference>
<dbReference type="FunFam" id="2.10.25.10:FF:000214">
    <property type="entry name" value="Multiple epidermal growth factor-like domains 8"/>
    <property type="match status" value="1"/>
</dbReference>
<evidence type="ECO:0000256" key="17">
    <source>
        <dbReference type="SAM" id="SignalP"/>
    </source>
</evidence>
<protein>
    <submittedName>
        <fullName evidence="21">GH11613</fullName>
    </submittedName>
</protein>
<evidence type="ECO:0000256" key="6">
    <source>
        <dbReference type="ARBA" id="ARBA00022737"/>
    </source>
</evidence>
<keyword evidence="10 13" id="KW-1015">Disulfide bond</keyword>
<dbReference type="FunFam" id="2.120.10.80:FF:000188">
    <property type="entry name" value="AGAP008185-PA"/>
    <property type="match status" value="1"/>
</dbReference>
<dbReference type="eggNOG" id="KOG1388">
    <property type="taxonomic scope" value="Eukaryota"/>
</dbReference>
<feature type="domain" description="EGF-like" evidence="19">
    <location>
        <begin position="144"/>
        <end position="175"/>
    </location>
</feature>
<dbReference type="PROSITE" id="PS50026">
    <property type="entry name" value="EGF_3"/>
    <property type="match status" value="4"/>
</dbReference>
<feature type="domain" description="EGF-like" evidence="19">
    <location>
        <begin position="1204"/>
        <end position="1245"/>
    </location>
</feature>
<feature type="compositionally biased region" description="Polar residues" evidence="15">
    <location>
        <begin position="2865"/>
        <end position="2879"/>
    </location>
</feature>
<feature type="compositionally biased region" description="Acidic residues" evidence="15">
    <location>
        <begin position="1722"/>
        <end position="1732"/>
    </location>
</feature>
<feature type="compositionally biased region" description="Low complexity" evidence="15">
    <location>
        <begin position="3034"/>
        <end position="3044"/>
    </location>
</feature>
<feature type="disulfide bond" evidence="13">
    <location>
        <begin position="1528"/>
        <end position="1537"/>
    </location>
</feature>
<dbReference type="InterPro" id="IPR018097">
    <property type="entry name" value="EGF_Ca-bd_CS"/>
</dbReference>
<keyword evidence="7" id="KW-0106">Calcium</keyword>
<evidence type="ECO:0000313" key="22">
    <source>
        <dbReference type="Proteomes" id="UP000001070"/>
    </source>
</evidence>
<evidence type="ECO:0000256" key="4">
    <source>
        <dbReference type="ARBA" id="ARBA00022692"/>
    </source>
</evidence>
<dbReference type="CDD" id="cd00055">
    <property type="entry name" value="EGF_Lam"/>
    <property type="match status" value="4"/>
</dbReference>
<sequence length="3044" mass="339899">MYALLATLTFWFIIIQLPSQSEQAVPTAQITVPCDRSRKVFTEPYGEISDGPSGYNYTQDSHCEWLIKAKNDSQFITLTFHSMGTECSYDYIYVYDGDSFNSTLLGSFSGRTQPQKLVARSGTMLILMYSDTNYVLDGFRASYYISNCLNNCHNHGKCVGHQCVCHGEWVGPDCEDEACPQKCGEHQGRGKCQKSICHCSKGYSGRLCDLSDNPPGSSWRWLATDAEGMTPRAAHTAIYIEDEDALYVFGGYDLNNVISTLQIYRFSTSQWEDEWGIPLQSRRHFYHPQKIDHTLLKAVLQHKNEDEAKLWGLTSDVSFFRNILYTLAESNLHQRRTRSSLPLTTVNANSTDEELTEYLEDILEEVTDHKPHGRYGHAADRVPGGFVLYGGKHVNGSFYNDLWQYNNTESGGKWKQMAIKSKLQPPALARHTLTTAADYLYLFGGSVESGEFSSSVYRIRLPLSEESQWQLVRPRGGKPLDVRLAAHSTVYYAATNSLIVFGGIMTSLARFSKLSDRIFAFQLDQQFWTEILYPRTALRDTNIPRERAFHSATISGNYMIVFGGYTHRHNKDEICYDNQMYWYHLSCHIWINQVVSADDSLYPKHQGVFAHAAALRRNHTLLIVGGYHGNVNADLFAYELPKVLREENTQHNHNPEMSCRLHPSHTACLSNPECGWCSADSSCYGRTIGANCTTNLQTTRCPGICPSLGDCHACLVHGTRWGRGRTGASSVASKLGLNECTWCVQNARCHHRDDTYSNCGDSNGWWGKKGTEIREPIMCTRTDRRPGLTYIRYNYPVNFTMPDYVGIVNATMVDFASPPAAAFFEQQQQGEMLARLIGYVRPEKQWKSDNYSAIQVCSSYSSAVLRAGPGFDLDKLEEVTTQSSNQSYCSTVQLNNTDMPFLIDFQARRRLGQNNIYNTYQKTKMELQHLHHGQLNALTFEYLEPYYSGMCSQYSNCLHCLTDASCSWCPLTNKCHLRSVNETAVCSTNDPEDGFHWAYLINQPTQCSNCSNYVTCRACVSTPGDGDCEWWLDDARCGRIGKSNSSVRAIAQCPRPCRERRGCDQCLGERGRCVWCEASAQCFSFAVYTSEYQFGMCREWIDKVATPVIATATTTPGSSSPSTTTLTMHPAPLRSLQQCKSCERLRNCTACLRTLSCGWCFDRDNPIEGICMQGDFSYSAGNCSLALNSSSQHDAEWAYAQCPDVDECGLGLHDCHKEAKCTNTQGSYNCHCRRGYVGDGRFSCVRTCYEFCQHGYCSGAPSYSCKCDLGWTGSDCGISCGCNNHSTCIERLGKCDQCQSWTEGERCEKCRQGSYGNATATIGCHPCECNGHGNQDLGICNVHHGECFCKDNTEGSKCDLCEPGFYGDPRDGGQCYYQCESRGILTSIGRSAIGSYQSYRSPWGASLKVRECLWILQPKTLQADKSLLQLEFQWNNLTMDCDENAVYIYDSLPDLTGAAQQNQLLAVVCKPYSSARIIEARSSHVTVYYKQGSERRNFGFNALYSVKNCVAGSCLHPHVCDALQRCVCPAGYVGARCEMEICPSNCNAKNAQGYCDTEYGRCICSSPNFAGADCGTLVEPHHLVMTELFNTQLLSESMEHLRKTIPRFGHSVNADRRGSLWMFGGYSPSHGALNDFRQFDTKNATWLQVTVESSTPEDRMPLGRYFHAAEIHVKRQIIYIYGGIGASSRLLQDFWQFSIQNQRWSLIEVDEGKQKEQQEQQEQPEEEQEQEQEQQQPEQEREQQRVQESPPALAGHTLTHVRYQERDSLLLIGGLTLNKSRSLELWEFNVDTGRWQQLAAMGARLPSMLYGHSAVYHMETHSVYVFGGYAGKARNILYALDLNKLSWSELPTFNELNAPSSKLPRARYFHSAVTTESYMVVYGGRTSPFNATDVLIAYVYACNQWVRLTDDVTLIGRVPVASYAEDMTIDPDTGAIYVIGGWDGSATQSHVTRINLPDDICRLWSGGKSICRHYMGCSYCTVQSTYKNTSTCYTQGRTPCLNQNGTLIINNGPACNDQWLAKRDCNNFWTCSECLASWPIHPEATPVCQWCDECGILQKCGPAGVDCIRGTAWSCPRELNVGGLNNCPLPRCHHLGCEACMLRKDECYWAHNDLGHVECIARDLVMKNAYRVVEQCPAACHTHTNCSSCLLSGQDDISTDCKWSTMLNECVSPSAQPLLCAGGVCGLVLISSELKRCPEPCHVYTQCSSCLEHAHCGWCAREGFNGDGICTEGALEHRQEHPSGSTCDLIYSSWRNDSQLTHADVVSWHYVQCPAENECENGHHNCDAISEQCIDLDTNTPGYKCVCALGYRGDAHGCVPVCQQGCVRGSCTRPNECKCDFGYVGENCSIQCLCNGHSNCESSHRLDICLECHNNTMGEQCEKCQPLFVGNPREGHACQPCLEYCHGHSDSCVDYDADPAVFNMTRSDLERILPEGPSHNATCLRCANHTAGDRCDSCLLGYFRGSEDLQRQCRPCQCHGHGNICDAVTGEKCNCANNTESDATCTAGGGKNSAQLCWSVQCSKCRDSYAGNPTDGHQCYKQITVESRMCFDAKPIEECKSKPAALKPGQTVFFVIQPRFMNVDIRIIIDVTKGELDVFMSPQDDSFIVEPNQTTGYHEIFLDNRYNWGPKMKREHPLNVALPRHDNVTLQKLFQPDRRTGSLPHGSGAGSNSFYVPQLHDCRSHGGHSFVVQDQYAKDLSTHVTLNQCNTLLRLFGLKNRLVLTLPQHAHNLSATRFFIALRASSGPESSYGSVVFRQDQLHIDLFVFFSVFFSCFFLFLALCVIVWKVKQASDLRRARRQHVVEMLHLAKRPFAQIFLASNSLDADNSPPATSASSSARAMRHRARQALLLQQQQQQQQQQSNHQIQVETQVHSQPIQLAASSAPSSSVTHVSTYTSTHNSTHTQTSARHISNSAGTGAAAAGSSNNNNNNCSNNTRSGHATQGNTRTRHRSHSHSRPRHGQSTEIMLVAIEPTSDNLAAVATVFVSLPGRSKAPTSIALGSTLISYPRQYPINSRHYMRQQRNHHHPNPANPANQAIQPAP</sequence>
<keyword evidence="4 16" id="KW-0812">Transmembrane</keyword>
<evidence type="ECO:0000256" key="11">
    <source>
        <dbReference type="ARBA" id="ARBA00023180"/>
    </source>
</evidence>
<feature type="disulfide bond" evidence="13">
    <location>
        <begin position="165"/>
        <end position="174"/>
    </location>
</feature>
<feature type="signal peptide" evidence="17">
    <location>
        <begin position="1"/>
        <end position="23"/>
    </location>
</feature>
<evidence type="ECO:0000256" key="13">
    <source>
        <dbReference type="PROSITE-ProRule" id="PRU00076"/>
    </source>
</evidence>
<dbReference type="InterPro" id="IPR000859">
    <property type="entry name" value="CUB_dom"/>
</dbReference>
<keyword evidence="8 16" id="KW-1133">Transmembrane helix</keyword>
<dbReference type="PANTHER" id="PTHR46376:SF2">
    <property type="entry name" value="DISTRACTED, ISOFORM B"/>
    <property type="match status" value="1"/>
</dbReference>
<dbReference type="FunFam" id="2.10.25.10:FF:000202">
    <property type="entry name" value="Multiple epidermal growth factor-like domains 8"/>
    <property type="match status" value="1"/>
</dbReference>
<keyword evidence="5 17" id="KW-0732">Signal</keyword>
<dbReference type="InterPro" id="IPR000742">
    <property type="entry name" value="EGF"/>
</dbReference>
<feature type="compositionally biased region" description="Basic residues" evidence="15">
    <location>
        <begin position="2949"/>
        <end position="2962"/>
    </location>
</feature>
<evidence type="ECO:0000256" key="8">
    <source>
        <dbReference type="ARBA" id="ARBA00022989"/>
    </source>
</evidence>
<dbReference type="PROSITE" id="PS01180">
    <property type="entry name" value="CUB"/>
    <property type="match status" value="2"/>
</dbReference>
<evidence type="ECO:0000256" key="1">
    <source>
        <dbReference type="ARBA" id="ARBA00004479"/>
    </source>
</evidence>
<dbReference type="Pfam" id="PF00431">
    <property type="entry name" value="CUB"/>
    <property type="match status" value="1"/>
</dbReference>
<dbReference type="SUPFAM" id="SSF49854">
    <property type="entry name" value="Spermadhesin, CUB domain"/>
    <property type="match status" value="2"/>
</dbReference>
<feature type="domain" description="CUB" evidence="18">
    <location>
        <begin position="34"/>
        <end position="146"/>
    </location>
</feature>
<feature type="transmembrane region" description="Helical" evidence="16">
    <location>
        <begin position="2766"/>
        <end position="2788"/>
    </location>
</feature>
<dbReference type="SMART" id="SM00042">
    <property type="entry name" value="CUB"/>
    <property type="match status" value="1"/>
</dbReference>
<dbReference type="InterPro" id="IPR015915">
    <property type="entry name" value="Kelch-typ_b-propeller"/>
</dbReference>
<comment type="caution">
    <text evidence="13">Lacks conserved residue(s) required for the propagation of feature annotation.</text>
</comment>
<dbReference type="SMART" id="SM00423">
    <property type="entry name" value="PSI"/>
    <property type="match status" value="9"/>
</dbReference>
<feature type="disulfide bond" evidence="14">
    <location>
        <begin position="1349"/>
        <end position="1358"/>
    </location>
</feature>
<dbReference type="InterPro" id="IPR035914">
    <property type="entry name" value="Sperma_CUB_dom_sf"/>
</dbReference>
<keyword evidence="12 14" id="KW-0424">Laminin EGF-like domain</keyword>
<dbReference type="FunFam" id="2.120.10.80:FF:000140">
    <property type="entry name" value="Uncharacterized protein, isoform C"/>
    <property type="match status" value="1"/>
</dbReference>
<dbReference type="InterPro" id="IPR016201">
    <property type="entry name" value="PSI"/>
</dbReference>
<evidence type="ECO:0000256" key="3">
    <source>
        <dbReference type="ARBA" id="ARBA00022536"/>
    </source>
</evidence>
<keyword evidence="6" id="KW-0677">Repeat</keyword>
<dbReference type="InterPro" id="IPR056737">
    <property type="entry name" value="Beta-prop_ATRN-MKLN-like"/>
</dbReference>
<accession>B4JC00</accession>
<comment type="subcellular location">
    <subcellularLocation>
        <location evidence="1">Membrane</location>
        <topology evidence="1">Single-pass type I membrane protein</topology>
    </subcellularLocation>
</comment>
<dbReference type="Gene3D" id="2.10.25.10">
    <property type="entry name" value="Laminin"/>
    <property type="match status" value="6"/>
</dbReference>
<name>B4JC00_DROGR</name>
<evidence type="ECO:0000256" key="2">
    <source>
        <dbReference type="ARBA" id="ARBA00022441"/>
    </source>
</evidence>
<dbReference type="InterPro" id="IPR011043">
    <property type="entry name" value="Gal_Oxase/kelch_b-propeller"/>
</dbReference>
<evidence type="ECO:0000256" key="15">
    <source>
        <dbReference type="SAM" id="MobiDB-lite"/>
    </source>
</evidence>
<dbReference type="Pfam" id="PF24981">
    <property type="entry name" value="Beta-prop_ATRN-LZTR1"/>
    <property type="match status" value="2"/>
</dbReference>
<evidence type="ECO:0000256" key="5">
    <source>
        <dbReference type="ARBA" id="ARBA00022729"/>
    </source>
</evidence>
<dbReference type="Pfam" id="PF07645">
    <property type="entry name" value="EGF_CA"/>
    <property type="match status" value="1"/>
</dbReference>
<dbReference type="GO" id="GO:0005509">
    <property type="term" value="F:calcium ion binding"/>
    <property type="evidence" value="ECO:0007669"/>
    <property type="project" value="InterPro"/>
</dbReference>
<gene>
    <name evidence="21" type="primary">Dgri\GH11613</name>
    <name evidence="21" type="ORF">Dgri_GH11613</name>
</gene>
<feature type="disulfide bond" evidence="14">
    <location>
        <begin position="2372"/>
        <end position="2381"/>
    </location>
</feature>
<feature type="chain" id="PRO_5002808791" evidence="17">
    <location>
        <begin position="24"/>
        <end position="3044"/>
    </location>
</feature>
<dbReference type="HOGENOM" id="CLU_000612_0_0_1"/>
<dbReference type="FunFam" id="2.10.25.10:FF:000191">
    <property type="entry name" value="Multiple epidermal growth factor-like domains 8"/>
    <property type="match status" value="1"/>
</dbReference>
<keyword evidence="3 13" id="KW-0245">EGF-like domain</keyword>
<evidence type="ECO:0000256" key="14">
    <source>
        <dbReference type="PROSITE-ProRule" id="PRU00460"/>
    </source>
</evidence>
<feature type="domain" description="Laminin EGF-like" evidence="20">
    <location>
        <begin position="1327"/>
        <end position="1377"/>
    </location>
</feature>
<dbReference type="Gene3D" id="2.60.120.290">
    <property type="entry name" value="Spermadhesin, CUB domain"/>
    <property type="match status" value="2"/>
</dbReference>
<dbReference type="EMBL" id="CH916368">
    <property type="protein sequence ID" value="EDW04103.1"/>
    <property type="molecule type" value="Genomic_DNA"/>
</dbReference>
<dbReference type="GO" id="GO:0005794">
    <property type="term" value="C:Golgi apparatus"/>
    <property type="evidence" value="ECO:0007669"/>
    <property type="project" value="TreeGrafter"/>
</dbReference>
<organism evidence="22">
    <name type="scientific">Drosophila grimshawi</name>
    <name type="common">Hawaiian fruit fly</name>
    <name type="synonym">Idiomyia grimshawi</name>
    <dbReference type="NCBI Taxonomy" id="7222"/>
    <lineage>
        <taxon>Eukaryota</taxon>
        <taxon>Metazoa</taxon>
        <taxon>Ecdysozoa</taxon>
        <taxon>Arthropoda</taxon>
        <taxon>Hexapoda</taxon>
        <taxon>Insecta</taxon>
        <taxon>Pterygota</taxon>
        <taxon>Neoptera</taxon>
        <taxon>Endopterygota</taxon>
        <taxon>Diptera</taxon>
        <taxon>Brachycera</taxon>
        <taxon>Muscomorpha</taxon>
        <taxon>Ephydroidea</taxon>
        <taxon>Drosophilidae</taxon>
        <taxon>Drosophila</taxon>
        <taxon>Hawaiian Drosophila</taxon>
    </lineage>
</organism>
<dbReference type="Gene3D" id="2.120.10.80">
    <property type="entry name" value="Kelch-type beta propeller"/>
    <property type="match status" value="4"/>
</dbReference>
<dbReference type="OMA" id="PVCQWCD"/>
<feature type="domain" description="EGF-like" evidence="19">
    <location>
        <begin position="2275"/>
        <end position="2319"/>
    </location>
</feature>
<dbReference type="InterPro" id="IPR000152">
    <property type="entry name" value="EGF-type_Asp/Asn_hydroxyl_site"/>
</dbReference>
<keyword evidence="2" id="KW-0880">Kelch repeat</keyword>
<dbReference type="InterPro" id="IPR049883">
    <property type="entry name" value="NOTCH1_EGF-like"/>
</dbReference>
<dbReference type="InterPro" id="IPR051568">
    <property type="entry name" value="LZTR1/Attractin"/>
</dbReference>
<dbReference type="InterPro" id="IPR056863">
    <property type="entry name" value="LMN_ATRN_NET-like_EGF"/>
</dbReference>
<reference evidence="21 22" key="1">
    <citation type="journal article" date="2007" name="Nature">
        <title>Evolution of genes and genomes on the Drosophila phylogeny.</title>
        <authorList>
            <consortium name="Drosophila 12 Genomes Consortium"/>
            <person name="Clark A.G."/>
            <person name="Eisen M.B."/>
            <person name="Smith D.R."/>
            <person name="Bergman C.M."/>
            <person name="Oliver B."/>
            <person name="Markow T.A."/>
            <person name="Kaufman T.C."/>
            <person name="Kellis M."/>
            <person name="Gelbart W."/>
            <person name="Iyer V.N."/>
            <person name="Pollard D.A."/>
            <person name="Sackton T.B."/>
            <person name="Larracuente A.M."/>
            <person name="Singh N.D."/>
            <person name="Abad J.P."/>
            <person name="Abt D.N."/>
            <person name="Adryan B."/>
            <person name="Aguade M."/>
            <person name="Akashi H."/>
            <person name="Anderson W.W."/>
            <person name="Aquadro C.F."/>
            <person name="Ardell D.H."/>
            <person name="Arguello R."/>
            <person name="Artieri C.G."/>
            <person name="Barbash D.A."/>
            <person name="Barker D."/>
            <person name="Barsanti P."/>
            <person name="Batterham P."/>
            <person name="Batzoglou S."/>
            <person name="Begun D."/>
            <person name="Bhutkar A."/>
            <person name="Blanco E."/>
            <person name="Bosak S.A."/>
            <person name="Bradley R.K."/>
            <person name="Brand A.D."/>
            <person name="Brent M.R."/>
            <person name="Brooks A.N."/>
            <person name="Brown R.H."/>
            <person name="Butlin R.K."/>
            <person name="Caggese C."/>
            <person name="Calvi B.R."/>
            <person name="Bernardo de Carvalho A."/>
            <person name="Caspi A."/>
            <person name="Castrezana S."/>
            <person name="Celniker S.E."/>
            <person name="Chang J.L."/>
            <person name="Chapple C."/>
            <person name="Chatterji S."/>
            <person name="Chinwalla A."/>
            <person name="Civetta A."/>
            <person name="Clifton S.W."/>
            <person name="Comeron J.M."/>
            <person name="Costello J.C."/>
            <person name="Coyne J.A."/>
            <person name="Daub J."/>
            <person name="David R.G."/>
            <person name="Delcher A.L."/>
            <person name="Delehaunty K."/>
            <person name="Do C.B."/>
            <person name="Ebling H."/>
            <person name="Edwards K."/>
            <person name="Eickbush T."/>
            <person name="Evans J.D."/>
            <person name="Filipski A."/>
            <person name="Findeiss S."/>
            <person name="Freyhult E."/>
            <person name="Fulton L."/>
            <person name="Fulton R."/>
            <person name="Garcia A.C."/>
            <person name="Gardiner A."/>
            <person name="Garfield D.A."/>
            <person name="Garvin B.E."/>
            <person name="Gibson G."/>
            <person name="Gilbert D."/>
            <person name="Gnerre S."/>
            <person name="Godfrey J."/>
            <person name="Good R."/>
            <person name="Gotea V."/>
            <person name="Gravely B."/>
            <person name="Greenberg A.J."/>
            <person name="Griffiths-Jones S."/>
            <person name="Gross S."/>
            <person name="Guigo R."/>
            <person name="Gustafson E.A."/>
            <person name="Haerty W."/>
            <person name="Hahn M.W."/>
            <person name="Halligan D.L."/>
            <person name="Halpern A.L."/>
            <person name="Halter G.M."/>
            <person name="Han M.V."/>
            <person name="Heger A."/>
            <person name="Hillier L."/>
            <person name="Hinrichs A.S."/>
            <person name="Holmes I."/>
            <person name="Hoskins R.A."/>
            <person name="Hubisz M.J."/>
            <person name="Hultmark D."/>
            <person name="Huntley M.A."/>
            <person name="Jaffe D.B."/>
            <person name="Jagadeeshan S."/>
            <person name="Jeck W.R."/>
            <person name="Johnson J."/>
            <person name="Jones C.D."/>
            <person name="Jordan W.C."/>
            <person name="Karpen G.H."/>
            <person name="Kataoka E."/>
            <person name="Keightley P.D."/>
            <person name="Kheradpour P."/>
            <person name="Kirkness E.F."/>
            <person name="Koerich L.B."/>
            <person name="Kristiansen K."/>
            <person name="Kudrna D."/>
            <person name="Kulathinal R.J."/>
            <person name="Kumar S."/>
            <person name="Kwok R."/>
            <person name="Lander E."/>
            <person name="Langley C.H."/>
            <person name="Lapoint R."/>
            <person name="Lazzaro B.P."/>
            <person name="Lee S.J."/>
            <person name="Levesque L."/>
            <person name="Li R."/>
            <person name="Lin C.F."/>
            <person name="Lin M.F."/>
            <person name="Lindblad-Toh K."/>
            <person name="Llopart A."/>
            <person name="Long M."/>
            <person name="Low L."/>
            <person name="Lozovsky E."/>
            <person name="Lu J."/>
            <person name="Luo M."/>
            <person name="Machado C.A."/>
            <person name="Makalowski W."/>
            <person name="Marzo M."/>
            <person name="Matsuda M."/>
            <person name="Matzkin L."/>
            <person name="McAllister B."/>
            <person name="McBride C.S."/>
            <person name="McKernan B."/>
            <person name="McKernan K."/>
            <person name="Mendez-Lago M."/>
            <person name="Minx P."/>
            <person name="Mollenhauer M.U."/>
            <person name="Montooth K."/>
            <person name="Mount S.M."/>
            <person name="Mu X."/>
            <person name="Myers E."/>
            <person name="Negre B."/>
            <person name="Newfeld S."/>
            <person name="Nielsen R."/>
            <person name="Noor M.A."/>
            <person name="O'Grady P."/>
            <person name="Pachter L."/>
            <person name="Papaceit M."/>
            <person name="Parisi M.J."/>
            <person name="Parisi M."/>
            <person name="Parts L."/>
            <person name="Pedersen J.S."/>
            <person name="Pesole G."/>
            <person name="Phillippy A.M."/>
            <person name="Ponting C.P."/>
            <person name="Pop M."/>
            <person name="Porcelli D."/>
            <person name="Powell J.R."/>
            <person name="Prohaska S."/>
            <person name="Pruitt K."/>
            <person name="Puig M."/>
            <person name="Quesneville H."/>
            <person name="Ram K.R."/>
            <person name="Rand D."/>
            <person name="Rasmussen M.D."/>
            <person name="Reed L.K."/>
            <person name="Reenan R."/>
            <person name="Reily A."/>
            <person name="Remington K.A."/>
            <person name="Rieger T.T."/>
            <person name="Ritchie M.G."/>
            <person name="Robin C."/>
            <person name="Rogers Y.H."/>
            <person name="Rohde C."/>
            <person name="Rozas J."/>
            <person name="Rubenfield M.J."/>
            <person name="Ruiz A."/>
            <person name="Russo S."/>
            <person name="Salzberg S.L."/>
            <person name="Sanchez-Gracia A."/>
            <person name="Saranga D.J."/>
            <person name="Sato H."/>
            <person name="Schaeffer S.W."/>
            <person name="Schatz M.C."/>
            <person name="Schlenke T."/>
            <person name="Schwartz R."/>
            <person name="Segarra C."/>
            <person name="Singh R.S."/>
            <person name="Sirot L."/>
            <person name="Sirota M."/>
            <person name="Sisneros N.B."/>
            <person name="Smith C.D."/>
            <person name="Smith T.F."/>
            <person name="Spieth J."/>
            <person name="Stage D.E."/>
            <person name="Stark A."/>
            <person name="Stephan W."/>
            <person name="Strausberg R.L."/>
            <person name="Strempel S."/>
            <person name="Sturgill D."/>
            <person name="Sutton G."/>
            <person name="Sutton G.G."/>
            <person name="Tao W."/>
            <person name="Teichmann S."/>
            <person name="Tobari Y.N."/>
            <person name="Tomimura Y."/>
            <person name="Tsolas J.M."/>
            <person name="Valente V.L."/>
            <person name="Venter E."/>
            <person name="Venter J.C."/>
            <person name="Vicario S."/>
            <person name="Vieira F.G."/>
            <person name="Vilella A.J."/>
            <person name="Villasante A."/>
            <person name="Walenz B."/>
            <person name="Wang J."/>
            <person name="Wasserman M."/>
            <person name="Watts T."/>
            <person name="Wilson D."/>
            <person name="Wilson R.K."/>
            <person name="Wing R.A."/>
            <person name="Wolfner M.F."/>
            <person name="Wong A."/>
            <person name="Wong G.K."/>
            <person name="Wu C.I."/>
            <person name="Wu G."/>
            <person name="Yamamoto D."/>
            <person name="Yang H.P."/>
            <person name="Yang S.P."/>
            <person name="Yorke J.A."/>
            <person name="Yoshida K."/>
            <person name="Zdobnov E."/>
            <person name="Zhang P."/>
            <person name="Zhang Y."/>
            <person name="Zimin A.V."/>
            <person name="Baldwin J."/>
            <person name="Abdouelleil A."/>
            <person name="Abdulkadir J."/>
            <person name="Abebe A."/>
            <person name="Abera B."/>
            <person name="Abreu J."/>
            <person name="Acer S.C."/>
            <person name="Aftuck L."/>
            <person name="Alexander A."/>
            <person name="An P."/>
            <person name="Anderson E."/>
            <person name="Anderson S."/>
            <person name="Arachi H."/>
            <person name="Azer M."/>
            <person name="Bachantsang P."/>
            <person name="Barry A."/>
            <person name="Bayul T."/>
            <person name="Berlin A."/>
            <person name="Bessette D."/>
            <person name="Bloom T."/>
            <person name="Blye J."/>
            <person name="Boguslavskiy L."/>
            <person name="Bonnet C."/>
            <person name="Boukhgalter B."/>
            <person name="Bourzgui I."/>
            <person name="Brown A."/>
            <person name="Cahill P."/>
            <person name="Channer S."/>
            <person name="Cheshatsang Y."/>
            <person name="Chuda L."/>
            <person name="Citroen M."/>
            <person name="Collymore A."/>
            <person name="Cooke P."/>
            <person name="Costello M."/>
            <person name="D'Aco K."/>
            <person name="Daza R."/>
            <person name="De Haan G."/>
            <person name="DeGray S."/>
            <person name="DeMaso C."/>
            <person name="Dhargay N."/>
            <person name="Dooley K."/>
            <person name="Dooley E."/>
            <person name="Doricent M."/>
            <person name="Dorje P."/>
            <person name="Dorjee K."/>
            <person name="Dupes A."/>
            <person name="Elong R."/>
            <person name="Falk J."/>
            <person name="Farina A."/>
            <person name="Faro S."/>
            <person name="Ferguson D."/>
            <person name="Fisher S."/>
            <person name="Foley C.D."/>
            <person name="Franke A."/>
            <person name="Friedrich D."/>
            <person name="Gadbois L."/>
            <person name="Gearin G."/>
            <person name="Gearin C.R."/>
            <person name="Giannoukos G."/>
            <person name="Goode T."/>
            <person name="Graham J."/>
            <person name="Grandbois E."/>
            <person name="Grewal S."/>
            <person name="Gyaltsen K."/>
            <person name="Hafez N."/>
            <person name="Hagos B."/>
            <person name="Hall J."/>
            <person name="Henson C."/>
            <person name="Hollinger A."/>
            <person name="Honan T."/>
            <person name="Huard M.D."/>
            <person name="Hughes L."/>
            <person name="Hurhula B."/>
            <person name="Husby M.E."/>
            <person name="Kamat A."/>
            <person name="Kanga B."/>
            <person name="Kashin S."/>
            <person name="Khazanovich D."/>
            <person name="Kisner P."/>
            <person name="Lance K."/>
            <person name="Lara M."/>
            <person name="Lee W."/>
            <person name="Lennon N."/>
            <person name="Letendre F."/>
            <person name="LeVine R."/>
            <person name="Lipovsky A."/>
            <person name="Liu X."/>
            <person name="Liu J."/>
            <person name="Liu S."/>
            <person name="Lokyitsang T."/>
            <person name="Lokyitsang Y."/>
            <person name="Lubonja R."/>
            <person name="Lui A."/>
            <person name="MacDonald P."/>
            <person name="Magnisalis V."/>
            <person name="Maru K."/>
            <person name="Matthews C."/>
            <person name="McCusker W."/>
            <person name="McDonough S."/>
            <person name="Mehta T."/>
            <person name="Meldrim J."/>
            <person name="Meneus L."/>
            <person name="Mihai O."/>
            <person name="Mihalev A."/>
            <person name="Mihova T."/>
            <person name="Mittelman R."/>
            <person name="Mlenga V."/>
            <person name="Montmayeur A."/>
            <person name="Mulrain L."/>
            <person name="Navidi A."/>
            <person name="Naylor J."/>
            <person name="Negash T."/>
            <person name="Nguyen T."/>
            <person name="Nguyen N."/>
            <person name="Nicol R."/>
            <person name="Norbu C."/>
            <person name="Norbu N."/>
            <person name="Novod N."/>
            <person name="O'Neill B."/>
            <person name="Osman S."/>
            <person name="Markiewicz E."/>
            <person name="Oyono O.L."/>
            <person name="Patti C."/>
            <person name="Phunkhang P."/>
            <person name="Pierre F."/>
            <person name="Priest M."/>
            <person name="Raghuraman S."/>
            <person name="Rege F."/>
            <person name="Reyes R."/>
            <person name="Rise C."/>
            <person name="Rogov P."/>
            <person name="Ross K."/>
            <person name="Ryan E."/>
            <person name="Settipalli S."/>
            <person name="Shea T."/>
            <person name="Sherpa N."/>
            <person name="Shi L."/>
            <person name="Shih D."/>
            <person name="Sparrow T."/>
            <person name="Spaulding J."/>
            <person name="Stalker J."/>
            <person name="Stange-Thomann N."/>
            <person name="Stavropoulos S."/>
            <person name="Stone C."/>
            <person name="Strader C."/>
            <person name="Tesfaye S."/>
            <person name="Thomson T."/>
            <person name="Thoulutsang Y."/>
            <person name="Thoulutsang D."/>
            <person name="Topham K."/>
            <person name="Topping I."/>
            <person name="Tsamla T."/>
            <person name="Vassiliev H."/>
            <person name="Vo A."/>
            <person name="Wangchuk T."/>
            <person name="Wangdi T."/>
            <person name="Weiand M."/>
            <person name="Wilkinson J."/>
            <person name="Wilson A."/>
            <person name="Yadav S."/>
            <person name="Young G."/>
            <person name="Yu Q."/>
            <person name="Zembek L."/>
            <person name="Zhong D."/>
            <person name="Zimmer A."/>
            <person name="Zwirko Z."/>
            <person name="Jaffe D.B."/>
            <person name="Alvarez P."/>
            <person name="Brockman W."/>
            <person name="Butler J."/>
            <person name="Chin C."/>
            <person name="Gnerre S."/>
            <person name="Grabherr M."/>
            <person name="Kleber M."/>
            <person name="Mauceli E."/>
            <person name="MacCallum I."/>
        </authorList>
    </citation>
    <scope>NUCLEOTIDE SEQUENCE [LARGE SCALE GENOMIC DNA]</scope>
    <source>
        <strain evidence="22">Tucson 15287-2541.00</strain>
    </source>
</reference>
<dbReference type="SUPFAM" id="SSF50965">
    <property type="entry name" value="Galactose oxidase, central domain"/>
    <property type="match status" value="1"/>
</dbReference>
<dbReference type="InterPro" id="IPR002049">
    <property type="entry name" value="LE_dom"/>
</dbReference>
<proteinExistence type="predicted"/>
<feature type="domain" description="CUB" evidence="18">
    <location>
        <begin position="1379"/>
        <end position="1507"/>
    </location>
</feature>
<dbReference type="FunCoup" id="B4JC00">
    <property type="interactions" value="612"/>
</dbReference>
<keyword evidence="22" id="KW-1185">Reference proteome</keyword>
<feature type="region of interest" description="Disordered" evidence="15">
    <location>
        <begin position="1711"/>
        <end position="1758"/>
    </location>
</feature>
<dbReference type="SUPFAM" id="SSF117281">
    <property type="entry name" value="Kelch motif"/>
    <property type="match status" value="2"/>
</dbReference>
<dbReference type="InterPro" id="IPR001881">
    <property type="entry name" value="EGF-like_Ca-bd_dom"/>
</dbReference>
<keyword evidence="9 16" id="KW-0472">Membrane</keyword>
<feature type="compositionally biased region" description="Low complexity" evidence="15">
    <location>
        <begin position="2882"/>
        <end position="2937"/>
    </location>
</feature>
<dbReference type="FunFam" id="2.60.120.290:FF:000023">
    <property type="entry name" value="Multiple epidermal growth factor-like domains 8"/>
    <property type="match status" value="1"/>
</dbReference>
<dbReference type="SMART" id="SM00180">
    <property type="entry name" value="EGF_Lam"/>
    <property type="match status" value="4"/>
</dbReference>
<feature type="domain" description="Laminin EGF-like" evidence="20">
    <location>
        <begin position="2352"/>
        <end position="2400"/>
    </location>
</feature>
<evidence type="ECO:0000259" key="18">
    <source>
        <dbReference type="PROSITE" id="PS01180"/>
    </source>
</evidence>
<dbReference type="SUPFAM" id="SSF57196">
    <property type="entry name" value="EGF/Laminin"/>
    <property type="match status" value="4"/>
</dbReference>
<dbReference type="KEGG" id="dgr:6562498"/>
<dbReference type="PROSITE" id="PS01248">
    <property type="entry name" value="EGF_LAM_1"/>
    <property type="match status" value="2"/>
</dbReference>
<feature type="disulfide bond" evidence="13">
    <location>
        <begin position="148"/>
        <end position="158"/>
    </location>
</feature>
<dbReference type="SMART" id="SM00179">
    <property type="entry name" value="EGF_CA"/>
    <property type="match status" value="1"/>
</dbReference>
<dbReference type="STRING" id="7222.B4JC00"/>
<dbReference type="FunFam" id="2.120.10.80:FF:000123">
    <property type="entry name" value="Uncharacterized protein, isoform B"/>
    <property type="match status" value="1"/>
</dbReference>
<dbReference type="PROSITE" id="PS00010">
    <property type="entry name" value="ASX_HYDROXYL"/>
    <property type="match status" value="1"/>
</dbReference>
<dbReference type="PROSITE" id="PS01186">
    <property type="entry name" value="EGF_2"/>
    <property type="match status" value="3"/>
</dbReference>
<evidence type="ECO:0000256" key="16">
    <source>
        <dbReference type="SAM" id="Phobius"/>
    </source>
</evidence>
<dbReference type="Proteomes" id="UP000001070">
    <property type="component" value="Unassembled WGS sequence"/>
</dbReference>
<dbReference type="GO" id="GO:0048513">
    <property type="term" value="P:animal organ development"/>
    <property type="evidence" value="ECO:0007669"/>
    <property type="project" value="UniProtKB-ARBA"/>
</dbReference>
<feature type="compositionally biased region" description="Polar residues" evidence="15">
    <location>
        <begin position="2938"/>
        <end position="2948"/>
    </location>
</feature>
<feature type="region of interest" description="Disordered" evidence="15">
    <location>
        <begin position="2854"/>
        <end position="2964"/>
    </location>
</feature>
<evidence type="ECO:0000313" key="21">
    <source>
        <dbReference type="EMBL" id="EDW04103.1"/>
    </source>
</evidence>
<feature type="compositionally biased region" description="Low complexity" evidence="15">
    <location>
        <begin position="2854"/>
        <end position="2864"/>
    </location>
</feature>
<dbReference type="CDD" id="cd00054">
    <property type="entry name" value="EGF_CA"/>
    <property type="match status" value="1"/>
</dbReference>
<feature type="region of interest" description="Disordered" evidence="15">
    <location>
        <begin position="3022"/>
        <end position="3044"/>
    </location>
</feature>
<dbReference type="Pfam" id="PF00053">
    <property type="entry name" value="EGF_laminin"/>
    <property type="match status" value="2"/>
</dbReference>
<dbReference type="GO" id="GO:0016020">
    <property type="term" value="C:membrane"/>
    <property type="evidence" value="ECO:0007669"/>
    <property type="project" value="UniProtKB-SubCell"/>
</dbReference>
<dbReference type="OrthoDB" id="263283at2759"/>
<evidence type="ECO:0000256" key="7">
    <source>
        <dbReference type="ARBA" id="ARBA00022837"/>
    </source>
</evidence>
<dbReference type="PhylomeDB" id="B4JC00"/>
<dbReference type="CDD" id="cd00041">
    <property type="entry name" value="CUB"/>
    <property type="match status" value="1"/>
</dbReference>